<feature type="transmembrane region" description="Helical" evidence="6">
    <location>
        <begin position="344"/>
        <end position="363"/>
    </location>
</feature>
<feature type="domain" description="Major facilitator superfamily (MFS) profile" evidence="7">
    <location>
        <begin position="19"/>
        <end position="507"/>
    </location>
</feature>
<dbReference type="OrthoDB" id="2351791at2759"/>
<feature type="region of interest" description="Disordered" evidence="5">
    <location>
        <begin position="513"/>
        <end position="534"/>
    </location>
</feature>
<feature type="transmembrane region" description="Helical" evidence="6">
    <location>
        <begin position="149"/>
        <end position="166"/>
    </location>
</feature>
<dbReference type="Proteomes" id="UP000184073">
    <property type="component" value="Unassembled WGS sequence"/>
</dbReference>
<feature type="transmembrane region" description="Helical" evidence="6">
    <location>
        <begin position="311"/>
        <end position="337"/>
    </location>
</feature>
<dbReference type="PANTHER" id="PTHR23501:SF59">
    <property type="entry name" value="MAJOR FACILITATOR SUPERFAMILY (MFS) PROFILE DOMAIN-CONTAINING PROTEIN-RELATED"/>
    <property type="match status" value="1"/>
</dbReference>
<organism evidence="8 9">
    <name type="scientific">Aspergillus versicolor CBS 583.65</name>
    <dbReference type="NCBI Taxonomy" id="1036611"/>
    <lineage>
        <taxon>Eukaryota</taxon>
        <taxon>Fungi</taxon>
        <taxon>Dikarya</taxon>
        <taxon>Ascomycota</taxon>
        <taxon>Pezizomycotina</taxon>
        <taxon>Eurotiomycetes</taxon>
        <taxon>Eurotiomycetidae</taxon>
        <taxon>Eurotiales</taxon>
        <taxon>Aspergillaceae</taxon>
        <taxon>Aspergillus</taxon>
        <taxon>Aspergillus subgen. Nidulantes</taxon>
    </lineage>
</organism>
<dbReference type="PANTHER" id="PTHR23501">
    <property type="entry name" value="MAJOR FACILITATOR SUPERFAMILY"/>
    <property type="match status" value="1"/>
</dbReference>
<dbReference type="Gene3D" id="1.20.1250.20">
    <property type="entry name" value="MFS general substrate transporter like domains"/>
    <property type="match status" value="1"/>
</dbReference>
<proteinExistence type="predicted"/>
<dbReference type="GO" id="GO:0005886">
    <property type="term" value="C:plasma membrane"/>
    <property type="evidence" value="ECO:0007669"/>
    <property type="project" value="TreeGrafter"/>
</dbReference>
<keyword evidence="2 6" id="KW-0812">Transmembrane</keyword>
<dbReference type="SUPFAM" id="SSF103473">
    <property type="entry name" value="MFS general substrate transporter"/>
    <property type="match status" value="1"/>
</dbReference>
<feature type="transmembrane region" description="Helical" evidence="6">
    <location>
        <begin position="480"/>
        <end position="502"/>
    </location>
</feature>
<evidence type="ECO:0000256" key="2">
    <source>
        <dbReference type="ARBA" id="ARBA00022692"/>
    </source>
</evidence>
<dbReference type="Pfam" id="PF07690">
    <property type="entry name" value="MFS_1"/>
    <property type="match status" value="1"/>
</dbReference>
<evidence type="ECO:0000256" key="6">
    <source>
        <dbReference type="SAM" id="Phobius"/>
    </source>
</evidence>
<accession>A0A1L9PDD2</accession>
<feature type="transmembrane region" description="Helical" evidence="6">
    <location>
        <begin position="213"/>
        <end position="236"/>
    </location>
</feature>
<dbReference type="RefSeq" id="XP_040665227.1">
    <property type="nucleotide sequence ID" value="XM_040809880.1"/>
</dbReference>
<evidence type="ECO:0000256" key="4">
    <source>
        <dbReference type="ARBA" id="ARBA00023136"/>
    </source>
</evidence>
<dbReference type="PRINTS" id="PR01036">
    <property type="entry name" value="TCRTETB"/>
</dbReference>
<dbReference type="InterPro" id="IPR036259">
    <property type="entry name" value="MFS_trans_sf"/>
</dbReference>
<feature type="transmembrane region" description="Helical" evidence="6">
    <location>
        <begin position="405"/>
        <end position="429"/>
    </location>
</feature>
<keyword evidence="3 6" id="KW-1133">Transmembrane helix</keyword>
<protein>
    <recommendedName>
        <fullName evidence="7">Major facilitator superfamily (MFS) profile domain-containing protein</fullName>
    </recommendedName>
</protein>
<dbReference type="VEuPathDB" id="FungiDB:ASPVEDRAFT_26277"/>
<sequence>MSVNEATEAFKPDLRLWCIFGVIGLLNFAAALDATSLSVALPTIADALDGSAIEAFWAGTSFLVASTVFQPTFSMVSDLFGRKWTLFGAVVAFTVGSIVAAVCNSLSVMLVGRCIQGVGGGGIIALTEVLIADLIPLRQRGKWMSIRSLTWSLGTVIGPIIGGALAESAWRWIFWLNLPFCGLGLVFIPIFMNLRQEFPPLKDRLKAIDFGGAVIFTGSLTSFLVPLSWGGIMYTWSSWRTLVPLIVGVAGLGVFVVYEMIVPSRPLIPMKIFQHGTIVFNYLACLLHGAILWCMLYYLPLYYESALGYKAVIAGAAILPLTLTIAPLSAVTSILISVTGRYRWALWSGWSVSTLGLGLLYLLDSATTVPQWIFITVVPGFGLGVLFSSMMLAVQASADPQFISITAAMAAFFRTLGQTVGVAIGGVVFQNRIHKEFLSRPLLAGMADSWTQDAAGLVQYIQGLPRNALRGEMESAYADALGIVWLVLCGAAGLGLLSCVFVKGSSMDQEFRPAQGIKDGEEKGVETSESSLSV</sequence>
<evidence type="ECO:0000256" key="3">
    <source>
        <dbReference type="ARBA" id="ARBA00022989"/>
    </source>
</evidence>
<feature type="transmembrane region" description="Helical" evidence="6">
    <location>
        <begin position="117"/>
        <end position="137"/>
    </location>
</feature>
<keyword evidence="9" id="KW-1185">Reference proteome</keyword>
<dbReference type="PROSITE" id="PS50850">
    <property type="entry name" value="MFS"/>
    <property type="match status" value="1"/>
</dbReference>
<dbReference type="EMBL" id="KV878126">
    <property type="protein sequence ID" value="OJI99464.1"/>
    <property type="molecule type" value="Genomic_DNA"/>
</dbReference>
<reference evidence="9" key="1">
    <citation type="journal article" date="2017" name="Genome Biol.">
        <title>Comparative genomics reveals high biological diversity and specific adaptations in the industrially and medically important fungal genus Aspergillus.</title>
        <authorList>
            <person name="de Vries R.P."/>
            <person name="Riley R."/>
            <person name="Wiebenga A."/>
            <person name="Aguilar-Osorio G."/>
            <person name="Amillis S."/>
            <person name="Uchima C.A."/>
            <person name="Anderluh G."/>
            <person name="Asadollahi M."/>
            <person name="Askin M."/>
            <person name="Barry K."/>
            <person name="Battaglia E."/>
            <person name="Bayram O."/>
            <person name="Benocci T."/>
            <person name="Braus-Stromeyer S.A."/>
            <person name="Caldana C."/>
            <person name="Canovas D."/>
            <person name="Cerqueira G.C."/>
            <person name="Chen F."/>
            <person name="Chen W."/>
            <person name="Choi C."/>
            <person name="Clum A."/>
            <person name="Dos Santos R.A."/>
            <person name="Damasio A.R."/>
            <person name="Diallinas G."/>
            <person name="Emri T."/>
            <person name="Fekete E."/>
            <person name="Flipphi M."/>
            <person name="Freyberg S."/>
            <person name="Gallo A."/>
            <person name="Gournas C."/>
            <person name="Habgood R."/>
            <person name="Hainaut M."/>
            <person name="Harispe M.L."/>
            <person name="Henrissat B."/>
            <person name="Hilden K.S."/>
            <person name="Hope R."/>
            <person name="Hossain A."/>
            <person name="Karabika E."/>
            <person name="Karaffa L."/>
            <person name="Karanyi Z."/>
            <person name="Krasevec N."/>
            <person name="Kuo A."/>
            <person name="Kusch H."/>
            <person name="LaButti K."/>
            <person name="Lagendijk E.L."/>
            <person name="Lapidus A."/>
            <person name="Levasseur A."/>
            <person name="Lindquist E."/>
            <person name="Lipzen A."/>
            <person name="Logrieco A.F."/>
            <person name="MacCabe A."/>
            <person name="Maekelae M.R."/>
            <person name="Malavazi I."/>
            <person name="Melin P."/>
            <person name="Meyer V."/>
            <person name="Mielnichuk N."/>
            <person name="Miskei M."/>
            <person name="Molnar A.P."/>
            <person name="Mule G."/>
            <person name="Ngan C.Y."/>
            <person name="Orejas M."/>
            <person name="Orosz E."/>
            <person name="Ouedraogo J.P."/>
            <person name="Overkamp K.M."/>
            <person name="Park H.-S."/>
            <person name="Perrone G."/>
            <person name="Piumi F."/>
            <person name="Punt P.J."/>
            <person name="Ram A.F."/>
            <person name="Ramon A."/>
            <person name="Rauscher S."/>
            <person name="Record E."/>
            <person name="Riano-Pachon D.M."/>
            <person name="Robert V."/>
            <person name="Roehrig J."/>
            <person name="Ruller R."/>
            <person name="Salamov A."/>
            <person name="Salih N.S."/>
            <person name="Samson R.A."/>
            <person name="Sandor E."/>
            <person name="Sanguinetti M."/>
            <person name="Schuetze T."/>
            <person name="Sepcic K."/>
            <person name="Shelest E."/>
            <person name="Sherlock G."/>
            <person name="Sophianopoulou V."/>
            <person name="Squina F.M."/>
            <person name="Sun H."/>
            <person name="Susca A."/>
            <person name="Todd R.B."/>
            <person name="Tsang A."/>
            <person name="Unkles S.E."/>
            <person name="van de Wiele N."/>
            <person name="van Rossen-Uffink D."/>
            <person name="Oliveira J.V."/>
            <person name="Vesth T.C."/>
            <person name="Visser J."/>
            <person name="Yu J.-H."/>
            <person name="Zhou M."/>
            <person name="Andersen M.R."/>
            <person name="Archer D.B."/>
            <person name="Baker S.E."/>
            <person name="Benoit I."/>
            <person name="Brakhage A.A."/>
            <person name="Braus G.H."/>
            <person name="Fischer R."/>
            <person name="Frisvad J.C."/>
            <person name="Goldman G.H."/>
            <person name="Houbraken J."/>
            <person name="Oakley B."/>
            <person name="Pocsi I."/>
            <person name="Scazzocchio C."/>
            <person name="Seiboth B."/>
            <person name="vanKuyk P.A."/>
            <person name="Wortman J."/>
            <person name="Dyer P.S."/>
            <person name="Grigoriev I.V."/>
        </authorList>
    </citation>
    <scope>NUCLEOTIDE SEQUENCE [LARGE SCALE GENOMIC DNA]</scope>
    <source>
        <strain evidence="9">CBS 583.65</strain>
    </source>
</reference>
<evidence type="ECO:0000256" key="5">
    <source>
        <dbReference type="SAM" id="MobiDB-lite"/>
    </source>
</evidence>
<gene>
    <name evidence="8" type="ORF">ASPVEDRAFT_26277</name>
</gene>
<dbReference type="InterPro" id="IPR011701">
    <property type="entry name" value="MFS"/>
</dbReference>
<comment type="subcellular location">
    <subcellularLocation>
        <location evidence="1">Membrane</location>
        <topology evidence="1">Multi-pass membrane protein</topology>
    </subcellularLocation>
</comment>
<dbReference type="GeneID" id="63725391"/>
<name>A0A1L9PDD2_ASPVE</name>
<dbReference type="GO" id="GO:0022857">
    <property type="term" value="F:transmembrane transporter activity"/>
    <property type="evidence" value="ECO:0007669"/>
    <property type="project" value="InterPro"/>
</dbReference>
<dbReference type="InterPro" id="IPR020846">
    <property type="entry name" value="MFS_dom"/>
</dbReference>
<evidence type="ECO:0000256" key="1">
    <source>
        <dbReference type="ARBA" id="ARBA00004141"/>
    </source>
</evidence>
<evidence type="ECO:0000313" key="9">
    <source>
        <dbReference type="Proteomes" id="UP000184073"/>
    </source>
</evidence>
<feature type="transmembrane region" description="Helical" evidence="6">
    <location>
        <begin position="242"/>
        <end position="258"/>
    </location>
</feature>
<evidence type="ECO:0000259" key="7">
    <source>
        <dbReference type="PROSITE" id="PS50850"/>
    </source>
</evidence>
<feature type="transmembrane region" description="Helical" evidence="6">
    <location>
        <begin position="279"/>
        <end position="299"/>
    </location>
</feature>
<keyword evidence="4 6" id="KW-0472">Membrane</keyword>
<dbReference type="Gene3D" id="1.20.1720.10">
    <property type="entry name" value="Multidrug resistance protein D"/>
    <property type="match status" value="1"/>
</dbReference>
<dbReference type="AlphaFoldDB" id="A0A1L9PDD2"/>
<feature type="transmembrane region" description="Helical" evidence="6">
    <location>
        <begin position="172"/>
        <end position="192"/>
    </location>
</feature>
<feature type="transmembrane region" description="Helical" evidence="6">
    <location>
        <begin position="55"/>
        <end position="73"/>
    </location>
</feature>
<feature type="transmembrane region" description="Helical" evidence="6">
    <location>
        <begin position="85"/>
        <end position="111"/>
    </location>
</feature>
<evidence type="ECO:0000313" key="8">
    <source>
        <dbReference type="EMBL" id="OJI99464.1"/>
    </source>
</evidence>
<feature type="transmembrane region" description="Helical" evidence="6">
    <location>
        <begin position="369"/>
        <end position="393"/>
    </location>
</feature>